<keyword evidence="1" id="KW-0805">Transcription regulation</keyword>
<sequence>MRSDETIETVVPLYRKIYLDIKKQIQNNELKPEQKLPSEQYLCQKYNVSRITVRKALKLLTEERLVVTVQGKGSYVNAKKMIGKLDQIQGFSEFALSLDKKSETNILKREIIKNADIARKLMLPDDADLIYIKRLSEIEKTPLGIDEAWLSAERFPDLLVNINSDSSLYEYLEQKYHELPANSYREISTSLPTAKQTSLLKLDKVIPLFEVNKTVYNQFDQPLEFSHYVVRGDEMTYIINSNVDGKFRLNNEK</sequence>
<keyword evidence="6" id="KW-1185">Reference proteome</keyword>
<reference evidence="5 6" key="1">
    <citation type="submission" date="2015-01" db="EMBL/GenBank/DDBJ databases">
        <title>Comparative genomics of the lactic acid bacteria isolated from the honey bee gut.</title>
        <authorList>
            <person name="Ellegaard K.M."/>
            <person name="Tamarit D."/>
            <person name="Javelind E."/>
            <person name="Olofsson T."/>
            <person name="Andersson S.G."/>
            <person name="Vasquez A."/>
        </authorList>
    </citation>
    <scope>NUCLEOTIDE SEQUENCE [LARGE SCALE GENOMIC DNA]</scope>
    <source>
        <strain evidence="5 6">Hma11</strain>
    </source>
</reference>
<dbReference type="EMBL" id="JXLG01000005">
    <property type="protein sequence ID" value="KJY61076.1"/>
    <property type="molecule type" value="Genomic_DNA"/>
</dbReference>
<dbReference type="InterPro" id="IPR050679">
    <property type="entry name" value="Bact_HTH_transcr_reg"/>
</dbReference>
<dbReference type="PATRIC" id="fig|303541.3.peg.497"/>
<dbReference type="Pfam" id="PF07702">
    <property type="entry name" value="UTRA"/>
    <property type="match status" value="1"/>
</dbReference>
<proteinExistence type="predicted"/>
<dbReference type="SMART" id="SM00345">
    <property type="entry name" value="HTH_GNTR"/>
    <property type="match status" value="1"/>
</dbReference>
<evidence type="ECO:0000313" key="5">
    <source>
        <dbReference type="EMBL" id="KJY61076.1"/>
    </source>
</evidence>
<accession>A0A0F4LU70</accession>
<dbReference type="PANTHER" id="PTHR44846">
    <property type="entry name" value="MANNOSYL-D-GLYCERATE TRANSPORT/METABOLISM SYSTEM REPRESSOR MNGR-RELATED"/>
    <property type="match status" value="1"/>
</dbReference>
<feature type="domain" description="HTH gntR-type" evidence="4">
    <location>
        <begin position="11"/>
        <end position="79"/>
    </location>
</feature>
<gene>
    <name evidence="5" type="ORF">JF72_03510</name>
</gene>
<dbReference type="CDD" id="cd07377">
    <property type="entry name" value="WHTH_GntR"/>
    <property type="match status" value="1"/>
</dbReference>
<dbReference type="SUPFAM" id="SSF64288">
    <property type="entry name" value="Chorismate lyase-like"/>
    <property type="match status" value="1"/>
</dbReference>
<dbReference type="InterPro" id="IPR028978">
    <property type="entry name" value="Chorismate_lyase_/UTRA_dom_sf"/>
</dbReference>
<organism evidence="5 6">
    <name type="scientific">Lactobacillus apis</name>
    <dbReference type="NCBI Taxonomy" id="303541"/>
    <lineage>
        <taxon>Bacteria</taxon>
        <taxon>Bacillati</taxon>
        <taxon>Bacillota</taxon>
        <taxon>Bacilli</taxon>
        <taxon>Lactobacillales</taxon>
        <taxon>Lactobacillaceae</taxon>
        <taxon>Lactobacillus</taxon>
    </lineage>
</organism>
<dbReference type="InterPro" id="IPR000524">
    <property type="entry name" value="Tscrpt_reg_HTH_GntR"/>
</dbReference>
<dbReference type="STRING" id="303541.JF72_03510"/>
<dbReference type="FunFam" id="1.10.10.10:FF:000079">
    <property type="entry name" value="GntR family transcriptional regulator"/>
    <property type="match status" value="1"/>
</dbReference>
<evidence type="ECO:0000256" key="2">
    <source>
        <dbReference type="ARBA" id="ARBA00023125"/>
    </source>
</evidence>
<evidence type="ECO:0000313" key="6">
    <source>
        <dbReference type="Proteomes" id="UP000033682"/>
    </source>
</evidence>
<dbReference type="SUPFAM" id="SSF46785">
    <property type="entry name" value="Winged helix' DNA-binding domain"/>
    <property type="match status" value="1"/>
</dbReference>
<evidence type="ECO:0000259" key="4">
    <source>
        <dbReference type="PROSITE" id="PS50949"/>
    </source>
</evidence>
<evidence type="ECO:0000256" key="3">
    <source>
        <dbReference type="ARBA" id="ARBA00023163"/>
    </source>
</evidence>
<dbReference type="Gene3D" id="1.10.10.10">
    <property type="entry name" value="Winged helix-like DNA-binding domain superfamily/Winged helix DNA-binding domain"/>
    <property type="match status" value="1"/>
</dbReference>
<dbReference type="PANTHER" id="PTHR44846:SF1">
    <property type="entry name" value="MANNOSYL-D-GLYCERATE TRANSPORT_METABOLISM SYSTEM REPRESSOR MNGR-RELATED"/>
    <property type="match status" value="1"/>
</dbReference>
<dbReference type="HOGENOM" id="CLU_063236_4_2_9"/>
<keyword evidence="2" id="KW-0238">DNA-binding</keyword>
<dbReference type="InterPro" id="IPR036390">
    <property type="entry name" value="WH_DNA-bd_sf"/>
</dbReference>
<comment type="caution">
    <text evidence="5">The sequence shown here is derived from an EMBL/GenBank/DDBJ whole genome shotgun (WGS) entry which is preliminary data.</text>
</comment>
<keyword evidence="3" id="KW-0804">Transcription</keyword>
<dbReference type="GO" id="GO:0045892">
    <property type="term" value="P:negative regulation of DNA-templated transcription"/>
    <property type="evidence" value="ECO:0007669"/>
    <property type="project" value="TreeGrafter"/>
</dbReference>
<dbReference type="Pfam" id="PF00392">
    <property type="entry name" value="GntR"/>
    <property type="match status" value="1"/>
</dbReference>
<dbReference type="SMART" id="SM00866">
    <property type="entry name" value="UTRA"/>
    <property type="match status" value="1"/>
</dbReference>
<protein>
    <recommendedName>
        <fullName evidence="4">HTH gntR-type domain-containing protein</fullName>
    </recommendedName>
</protein>
<dbReference type="RefSeq" id="WP_046306318.1">
    <property type="nucleotide sequence ID" value="NZ_KQ034000.1"/>
</dbReference>
<dbReference type="Proteomes" id="UP000033682">
    <property type="component" value="Unassembled WGS sequence"/>
</dbReference>
<dbReference type="Gene3D" id="3.40.1410.10">
    <property type="entry name" value="Chorismate lyase-like"/>
    <property type="match status" value="1"/>
</dbReference>
<dbReference type="GO" id="GO:0003700">
    <property type="term" value="F:DNA-binding transcription factor activity"/>
    <property type="evidence" value="ECO:0007669"/>
    <property type="project" value="InterPro"/>
</dbReference>
<dbReference type="PRINTS" id="PR00035">
    <property type="entry name" value="HTHGNTR"/>
</dbReference>
<dbReference type="InterPro" id="IPR011663">
    <property type="entry name" value="UTRA"/>
</dbReference>
<dbReference type="AlphaFoldDB" id="A0A0F4LU70"/>
<dbReference type="InterPro" id="IPR036388">
    <property type="entry name" value="WH-like_DNA-bd_sf"/>
</dbReference>
<evidence type="ECO:0000256" key="1">
    <source>
        <dbReference type="ARBA" id="ARBA00023015"/>
    </source>
</evidence>
<name>A0A0F4LU70_9LACO</name>
<dbReference type="GO" id="GO:0003677">
    <property type="term" value="F:DNA binding"/>
    <property type="evidence" value="ECO:0007669"/>
    <property type="project" value="UniProtKB-KW"/>
</dbReference>
<dbReference type="PROSITE" id="PS50949">
    <property type="entry name" value="HTH_GNTR"/>
    <property type="match status" value="1"/>
</dbReference>